<feature type="domain" description="Mor transcription activator" evidence="1">
    <location>
        <begin position="28"/>
        <end position="132"/>
    </location>
</feature>
<dbReference type="AlphaFoldDB" id="A0AAU7Y5E4"/>
<organism evidence="2">
    <name type="scientific">Pseudomonas solani</name>
    <dbReference type="NCBI Taxonomy" id="2731552"/>
    <lineage>
        <taxon>Bacteria</taxon>
        <taxon>Pseudomonadati</taxon>
        <taxon>Pseudomonadota</taxon>
        <taxon>Gammaproteobacteria</taxon>
        <taxon>Pseudomonadales</taxon>
        <taxon>Pseudomonadaceae</taxon>
        <taxon>Pseudomonas</taxon>
    </lineage>
</organism>
<sequence>MDLEQMRASLPAQIREIAEAIGLPATQRLVEELGGTTWPVARGVNRLGIMRHEALTEIIGPEASDIMAKRWGNVPLYIARCSEPLRRLRDLEIHRQFEQAVREGVSSNTVVNELARTYGLSDRRIWKILKQAPSPDMTGDLFH</sequence>
<dbReference type="Pfam" id="PF08765">
    <property type="entry name" value="Mor"/>
    <property type="match status" value="1"/>
</dbReference>
<gene>
    <name evidence="2" type="ORF">ABS648_05310</name>
</gene>
<evidence type="ECO:0000259" key="1">
    <source>
        <dbReference type="Pfam" id="PF08765"/>
    </source>
</evidence>
<dbReference type="RefSeq" id="WP_350447792.1">
    <property type="nucleotide sequence ID" value="NZ_CP158373.1"/>
</dbReference>
<dbReference type="EMBL" id="CP158373">
    <property type="protein sequence ID" value="XBY65188.1"/>
    <property type="molecule type" value="Genomic_DNA"/>
</dbReference>
<dbReference type="SUPFAM" id="SSF46689">
    <property type="entry name" value="Homeodomain-like"/>
    <property type="match status" value="1"/>
</dbReference>
<dbReference type="InterPro" id="IPR014875">
    <property type="entry name" value="Mor_transcription_activator"/>
</dbReference>
<dbReference type="Gene3D" id="1.10.10.60">
    <property type="entry name" value="Homeodomain-like"/>
    <property type="match status" value="1"/>
</dbReference>
<evidence type="ECO:0000313" key="2">
    <source>
        <dbReference type="EMBL" id="XBY65188.1"/>
    </source>
</evidence>
<dbReference type="InterPro" id="IPR009057">
    <property type="entry name" value="Homeodomain-like_sf"/>
</dbReference>
<reference evidence="2" key="1">
    <citation type="submission" date="2023-08" db="EMBL/GenBank/DDBJ databases">
        <title>Increased levels of nutrients transform a symbiont into a lethal pathobiont.</title>
        <authorList>
            <person name="Lachnit T."/>
            <person name="Ulrich L."/>
            <person name="Willmer F.M."/>
            <person name="Hasenbein T."/>
            <person name="Steiner L.X."/>
            <person name="Wolters M."/>
            <person name="Herbst E.M."/>
            <person name="Deines P."/>
        </authorList>
    </citation>
    <scope>NUCLEOTIDE SEQUENCE</scope>
    <source>
        <strain evidence="2">T3</strain>
    </source>
</reference>
<proteinExistence type="predicted"/>
<protein>
    <submittedName>
        <fullName evidence="2">Mor transcription activator family protein</fullName>
    </submittedName>
</protein>
<name>A0AAU7Y5E4_9PSED</name>
<accession>A0AAU7Y5E4</accession>